<keyword evidence="2" id="KW-1185">Reference proteome</keyword>
<evidence type="ECO:0000313" key="2">
    <source>
        <dbReference type="Proteomes" id="UP000321577"/>
    </source>
</evidence>
<organism evidence="1 2">
    <name type="scientific">Brevifollis gellanilyticus</name>
    <dbReference type="NCBI Taxonomy" id="748831"/>
    <lineage>
        <taxon>Bacteria</taxon>
        <taxon>Pseudomonadati</taxon>
        <taxon>Verrucomicrobiota</taxon>
        <taxon>Verrucomicrobiia</taxon>
        <taxon>Verrucomicrobiales</taxon>
        <taxon>Verrucomicrobiaceae</taxon>
    </lineage>
</organism>
<proteinExistence type="predicted"/>
<dbReference type="AlphaFoldDB" id="A0A512MHS2"/>
<protein>
    <submittedName>
        <fullName evidence="1">Uncharacterized protein</fullName>
    </submittedName>
</protein>
<evidence type="ECO:0000313" key="1">
    <source>
        <dbReference type="EMBL" id="GEP46280.1"/>
    </source>
</evidence>
<dbReference type="Proteomes" id="UP000321577">
    <property type="component" value="Unassembled WGS sequence"/>
</dbReference>
<sequence length="47" mass="5035">MMVRRVGLVLADLVVRDAVSIRISGAGDIHHARRAAVVRSQEVAIAV</sequence>
<reference evidence="1 2" key="1">
    <citation type="submission" date="2019-07" db="EMBL/GenBank/DDBJ databases">
        <title>Whole genome shotgun sequence of Brevifollis gellanilyticus NBRC 108608.</title>
        <authorList>
            <person name="Hosoyama A."/>
            <person name="Uohara A."/>
            <person name="Ohji S."/>
            <person name="Ichikawa N."/>
        </authorList>
    </citation>
    <scope>NUCLEOTIDE SEQUENCE [LARGE SCALE GENOMIC DNA]</scope>
    <source>
        <strain evidence="1 2">NBRC 108608</strain>
    </source>
</reference>
<comment type="caution">
    <text evidence="1">The sequence shown here is derived from an EMBL/GenBank/DDBJ whole genome shotgun (WGS) entry which is preliminary data.</text>
</comment>
<accession>A0A512MHS2</accession>
<name>A0A512MHS2_9BACT</name>
<dbReference type="EMBL" id="BKAG01000081">
    <property type="protein sequence ID" value="GEP46280.1"/>
    <property type="molecule type" value="Genomic_DNA"/>
</dbReference>
<gene>
    <name evidence="1" type="ORF">BGE01nite_55710</name>
</gene>